<dbReference type="RefSeq" id="WP_307787999.1">
    <property type="nucleotide sequence ID" value="NZ_JADOTX010000001.1"/>
</dbReference>
<sequence length="174" mass="18385">MLRQLSRSYTLLGQAKTLTDATGANVWSSTYDLRGRPIMAIDPDKGTTETTYDAAGNIGTTKIQVGTGTGTATTAYTYDELGRKISMRDGSVTGALRSNWVYDTLPNGKGKITAAPRFVNGNRYDSRIDAYDTYGRPTSTSVGVGATATDDEGVTASAACKACLACFVHLGKAM</sequence>
<protein>
    <submittedName>
        <fullName evidence="1">YD repeat-containing protein</fullName>
    </submittedName>
</protein>
<dbReference type="Proteomes" id="UP000614915">
    <property type="component" value="Unassembled WGS sequence"/>
</dbReference>
<dbReference type="Gene3D" id="2.180.10.10">
    <property type="entry name" value="RHS repeat-associated core"/>
    <property type="match status" value="1"/>
</dbReference>
<comment type="caution">
    <text evidence="1">The sequence shown here is derived from an EMBL/GenBank/DDBJ whole genome shotgun (WGS) entry which is preliminary data.</text>
</comment>
<evidence type="ECO:0000313" key="2">
    <source>
        <dbReference type="Proteomes" id="UP000614915"/>
    </source>
</evidence>
<name>A0ABS0JK20_9ACTN</name>
<reference evidence="1 2" key="1">
    <citation type="submission" date="2020-11" db="EMBL/GenBank/DDBJ databases">
        <title>Sequencing the genomes of 1000 actinobacteria strains.</title>
        <authorList>
            <person name="Klenk H.-P."/>
        </authorList>
    </citation>
    <scope>NUCLEOTIDE SEQUENCE [LARGE SCALE GENOMIC DNA]</scope>
    <source>
        <strain evidence="1 2">DSM 101692</strain>
    </source>
</reference>
<keyword evidence="2" id="KW-1185">Reference proteome</keyword>
<organism evidence="1 2">
    <name type="scientific">Micromonospora ureilytica</name>
    <dbReference type="NCBI Taxonomy" id="709868"/>
    <lineage>
        <taxon>Bacteria</taxon>
        <taxon>Bacillati</taxon>
        <taxon>Actinomycetota</taxon>
        <taxon>Actinomycetes</taxon>
        <taxon>Micromonosporales</taxon>
        <taxon>Micromonosporaceae</taxon>
        <taxon>Micromonospora</taxon>
    </lineage>
</organism>
<evidence type="ECO:0000313" key="1">
    <source>
        <dbReference type="EMBL" id="MBG6067012.1"/>
    </source>
</evidence>
<dbReference type="EMBL" id="JADOTX010000001">
    <property type="protein sequence ID" value="MBG6067012.1"/>
    <property type="molecule type" value="Genomic_DNA"/>
</dbReference>
<gene>
    <name evidence="1" type="ORF">IW248_003299</name>
</gene>
<dbReference type="NCBIfam" id="TIGR01643">
    <property type="entry name" value="YD_repeat_2x"/>
    <property type="match status" value="1"/>
</dbReference>
<proteinExistence type="predicted"/>
<accession>A0ABS0JK20</accession>
<dbReference type="InterPro" id="IPR006530">
    <property type="entry name" value="YD"/>
</dbReference>